<sequence length="308" mass="32010">MPQKPIEFIAVDWGTTNARAYALDGGGTVLDRRETSLGIRNVADGRFAEAFETLVGCWRTPGPVPVLMSGMIGSRQGWVETAYLDCPADPVAVAQGLGAVPGQQNVAIVPGVCLPAGSAHRDVMRGEEVQCFGALEMSGAGDAVICLPGTHSKWVDMSGGALVRFATSMTGEAFSAMRDHSILGALMPATTSPSWEAGSSFATGVERSGDTGGLLHHLFSVRADGLFDVVPADGLADYLSGILIGHEVREMARMFEPDGAVLVVGGGSLTARYASAFEMLGLSMQAVDAERATIAGLTAIRRLAADPA</sequence>
<dbReference type="Gene3D" id="3.30.420.300">
    <property type="entry name" value="2-keto-3-deoxy-galactonokinase, substrate binding domain"/>
    <property type="match status" value="1"/>
</dbReference>
<accession>A0AAW9RSH8</accession>
<gene>
    <name evidence="1" type="ORF">V3328_25345</name>
</gene>
<dbReference type="CDD" id="cd24012">
    <property type="entry name" value="ASKHA_NBD_KDGal-kinase"/>
    <property type="match status" value="1"/>
</dbReference>
<dbReference type="Proteomes" id="UP001378188">
    <property type="component" value="Unassembled WGS sequence"/>
</dbReference>
<comment type="caution">
    <text evidence="1">The sequence shown here is derived from an EMBL/GenBank/DDBJ whole genome shotgun (WGS) entry which is preliminary data.</text>
</comment>
<reference evidence="1 2" key="1">
    <citation type="submission" date="2024-02" db="EMBL/GenBank/DDBJ databases">
        <title>Genome analysis and characterization of Microbaculum marinisediminis sp. nov., isolated from marine sediment.</title>
        <authorList>
            <person name="Du Z.-J."/>
            <person name="Ye Y.-Q."/>
            <person name="Zhang Z.-R."/>
            <person name="Yuan S.-M."/>
            <person name="Zhang X.-Y."/>
        </authorList>
    </citation>
    <scope>NUCLEOTIDE SEQUENCE [LARGE SCALE GENOMIC DNA]</scope>
    <source>
        <strain evidence="1 2">SDUM1044001</strain>
    </source>
</reference>
<dbReference type="InterPro" id="IPR042258">
    <property type="entry name" value="DGOK_N"/>
</dbReference>
<protein>
    <submittedName>
        <fullName evidence="1">2-dehydro-3-deoxygalactonokinase</fullName>
    </submittedName>
</protein>
<evidence type="ECO:0000313" key="1">
    <source>
        <dbReference type="EMBL" id="MEJ8574825.1"/>
    </source>
</evidence>
<dbReference type="GO" id="GO:0034194">
    <property type="term" value="P:D-galactonate catabolic process"/>
    <property type="evidence" value="ECO:0007669"/>
    <property type="project" value="InterPro"/>
</dbReference>
<dbReference type="RefSeq" id="WP_340332520.1">
    <property type="nucleotide sequence ID" value="NZ_JAZHOF010000014.1"/>
</dbReference>
<name>A0AAW9RSH8_9HYPH</name>
<dbReference type="AlphaFoldDB" id="A0AAW9RSH8"/>
<proteinExistence type="predicted"/>
<dbReference type="EMBL" id="JAZHOF010000014">
    <property type="protein sequence ID" value="MEJ8574825.1"/>
    <property type="molecule type" value="Genomic_DNA"/>
</dbReference>
<dbReference type="Pfam" id="PF05035">
    <property type="entry name" value="DGOK"/>
    <property type="match status" value="1"/>
</dbReference>
<dbReference type="InterPro" id="IPR007729">
    <property type="entry name" value="DGOK"/>
</dbReference>
<dbReference type="InterPro" id="IPR042257">
    <property type="entry name" value="DGOK_C"/>
</dbReference>
<organism evidence="1 2">
    <name type="scientific">Microbaculum marinum</name>
    <dbReference type="NCBI Taxonomy" id="1764581"/>
    <lineage>
        <taxon>Bacteria</taxon>
        <taxon>Pseudomonadati</taxon>
        <taxon>Pseudomonadota</taxon>
        <taxon>Alphaproteobacteria</taxon>
        <taxon>Hyphomicrobiales</taxon>
        <taxon>Tepidamorphaceae</taxon>
        <taxon>Microbaculum</taxon>
    </lineage>
</organism>
<dbReference type="GO" id="GO:0008671">
    <property type="term" value="F:2-dehydro-3-deoxygalactonokinase activity"/>
    <property type="evidence" value="ECO:0007669"/>
    <property type="project" value="InterPro"/>
</dbReference>
<evidence type="ECO:0000313" key="2">
    <source>
        <dbReference type="Proteomes" id="UP001378188"/>
    </source>
</evidence>
<dbReference type="Gene3D" id="3.30.420.310">
    <property type="entry name" value="2-keto-3-deoxy-galactonokinase, C-terminal domain"/>
    <property type="match status" value="1"/>
</dbReference>
<keyword evidence="2" id="KW-1185">Reference proteome</keyword>